<dbReference type="AlphaFoldDB" id="A0A328HHC6"/>
<organism evidence="1 2">
    <name type="scientific">Arthrobacter globiformis</name>
    <dbReference type="NCBI Taxonomy" id="1665"/>
    <lineage>
        <taxon>Bacteria</taxon>
        <taxon>Bacillati</taxon>
        <taxon>Actinomycetota</taxon>
        <taxon>Actinomycetes</taxon>
        <taxon>Micrococcales</taxon>
        <taxon>Micrococcaceae</taxon>
        <taxon>Arthrobacter</taxon>
    </lineage>
</organism>
<accession>A0A328HHC6</accession>
<comment type="caution">
    <text evidence="1">The sequence shown here is derived from an EMBL/GenBank/DDBJ whole genome shotgun (WGS) entry which is preliminary data.</text>
</comment>
<evidence type="ECO:0000313" key="1">
    <source>
        <dbReference type="EMBL" id="RAM37892.1"/>
    </source>
</evidence>
<dbReference type="RefSeq" id="WP_111903224.1">
    <property type="nucleotide sequence ID" value="NZ_QLNP01000064.1"/>
</dbReference>
<proteinExistence type="predicted"/>
<dbReference type="Proteomes" id="UP000249166">
    <property type="component" value="Unassembled WGS sequence"/>
</dbReference>
<evidence type="ECO:0000313" key="2">
    <source>
        <dbReference type="Proteomes" id="UP000249166"/>
    </source>
</evidence>
<name>A0A328HHC6_ARTGO</name>
<reference evidence="1 2" key="1">
    <citation type="submission" date="2018-04" db="EMBL/GenBank/DDBJ databases">
        <title>Bacteria isolated from cave deposits of Manipur.</title>
        <authorList>
            <person name="Sahoo D."/>
            <person name="Sarangthem I."/>
            <person name="Nandeibam J."/>
        </authorList>
    </citation>
    <scope>NUCLEOTIDE SEQUENCE [LARGE SCALE GENOMIC DNA]</scope>
    <source>
        <strain evidence="2">mrc11</strain>
    </source>
</reference>
<gene>
    <name evidence="1" type="ORF">DBZ45_07110</name>
</gene>
<protein>
    <submittedName>
        <fullName evidence="1">Uncharacterized protein</fullName>
    </submittedName>
</protein>
<sequence>MVDHVSGGHLERVLLPLTFGKHQSQGTAFTVLAVEIWDTGIVVNLHLASVNDDEPQTPEIVIHDHFGTEYRLDEVATVGSRQLQFFAPSIPEGTRSLTIRSVDPNSASFVVALAVPAANGRGGETLHGHVRRLPARREGLPPAEQEAS</sequence>
<dbReference type="EMBL" id="QLNP01000064">
    <property type="protein sequence ID" value="RAM37892.1"/>
    <property type="molecule type" value="Genomic_DNA"/>
</dbReference>
<dbReference type="OrthoDB" id="4936417at2"/>